<evidence type="ECO:0000313" key="2">
    <source>
        <dbReference type="Proteomes" id="UP001652621"/>
    </source>
</evidence>
<protein>
    <submittedName>
        <fullName evidence="3">Uncharacterized protein LOC131805802</fullName>
    </submittedName>
</protein>
<dbReference type="Gene3D" id="2.70.220.10">
    <property type="entry name" value="Ganglioside GM2 activator"/>
    <property type="match status" value="1"/>
</dbReference>
<dbReference type="Proteomes" id="UP001652621">
    <property type="component" value="Unplaced"/>
</dbReference>
<evidence type="ECO:0000256" key="1">
    <source>
        <dbReference type="ARBA" id="ARBA00022729"/>
    </source>
</evidence>
<proteinExistence type="predicted"/>
<dbReference type="RefSeq" id="XP_058985430.1">
    <property type="nucleotide sequence ID" value="XM_059129447.1"/>
</dbReference>
<dbReference type="SMART" id="SM00697">
    <property type="entry name" value="DM8"/>
    <property type="match status" value="1"/>
</dbReference>
<dbReference type="GeneID" id="131805802"/>
<dbReference type="PANTHER" id="PTHR20898:SF0">
    <property type="entry name" value="DAEDALUS ON 3-RELATED"/>
    <property type="match status" value="1"/>
</dbReference>
<evidence type="ECO:0000313" key="3">
    <source>
        <dbReference type="RefSeq" id="XP_058985430.1"/>
    </source>
</evidence>
<dbReference type="InterPro" id="IPR036846">
    <property type="entry name" value="GM2-AP_sf"/>
</dbReference>
<dbReference type="Pfam" id="PF06477">
    <property type="entry name" value="DUF1091"/>
    <property type="match status" value="1"/>
</dbReference>
<keyword evidence="1" id="KW-0732">Signal</keyword>
<sequence length="173" mass="20315">MLNEAARQKARTLLFQDVQITFNKDYLKDYRIELTKDRQGFDCEIILIKNITQPMWTKITIEMRLKKDNRYKSIFSYEFNVCDFLGFTGSSSSTNMIILWIQNILKYSKLPKSCPILTGTYGWDHFKVERNSIPSFAMTGIYRINVTNYLKTNSGRLPMSDTTLRAAIRFKTF</sequence>
<accession>A0ABM3VI03</accession>
<dbReference type="PANTHER" id="PTHR20898">
    <property type="entry name" value="DAEDALUS ON 3-RELATED-RELATED"/>
    <property type="match status" value="1"/>
</dbReference>
<gene>
    <name evidence="3" type="primary">LOC131805802</name>
</gene>
<dbReference type="InterPro" id="IPR010512">
    <property type="entry name" value="DUF1091"/>
</dbReference>
<organism evidence="2 3">
    <name type="scientific">Musca domestica</name>
    <name type="common">House fly</name>
    <dbReference type="NCBI Taxonomy" id="7370"/>
    <lineage>
        <taxon>Eukaryota</taxon>
        <taxon>Metazoa</taxon>
        <taxon>Ecdysozoa</taxon>
        <taxon>Arthropoda</taxon>
        <taxon>Hexapoda</taxon>
        <taxon>Insecta</taxon>
        <taxon>Pterygota</taxon>
        <taxon>Neoptera</taxon>
        <taxon>Endopterygota</taxon>
        <taxon>Diptera</taxon>
        <taxon>Brachycera</taxon>
        <taxon>Muscomorpha</taxon>
        <taxon>Muscoidea</taxon>
        <taxon>Muscidae</taxon>
        <taxon>Musca</taxon>
    </lineage>
</organism>
<reference evidence="3" key="1">
    <citation type="submission" date="2025-08" db="UniProtKB">
        <authorList>
            <consortium name="RefSeq"/>
        </authorList>
    </citation>
    <scope>IDENTIFICATION</scope>
    <source>
        <strain evidence="3">Aabys</strain>
        <tissue evidence="3">Whole body</tissue>
    </source>
</reference>
<name>A0ABM3VI03_MUSDO</name>
<keyword evidence="2" id="KW-1185">Reference proteome</keyword>